<dbReference type="AlphaFoldDB" id="A0A1F7GIZ1"/>
<dbReference type="EMBL" id="MFZH01000020">
    <property type="protein sequence ID" value="OGK18990.1"/>
    <property type="molecule type" value="Genomic_DNA"/>
</dbReference>
<gene>
    <name evidence="1" type="ORF">A2799_04190</name>
</gene>
<comment type="caution">
    <text evidence="1">The sequence shown here is derived from an EMBL/GenBank/DDBJ whole genome shotgun (WGS) entry which is preliminary data.</text>
</comment>
<evidence type="ECO:0008006" key="3">
    <source>
        <dbReference type="Google" id="ProtNLM"/>
    </source>
</evidence>
<sequence length="71" mass="7859">MAQIHLGDGTWILSDCGQMPSEKNCKLIMVAPVDQREDLLDAAVAHAVKHHAHEETPELRGEVSKMLVDLE</sequence>
<reference evidence="1 2" key="1">
    <citation type="journal article" date="2016" name="Nat. Commun.">
        <title>Thousands of microbial genomes shed light on interconnected biogeochemical processes in an aquifer system.</title>
        <authorList>
            <person name="Anantharaman K."/>
            <person name="Brown C.T."/>
            <person name="Hug L.A."/>
            <person name="Sharon I."/>
            <person name="Castelle C.J."/>
            <person name="Probst A.J."/>
            <person name="Thomas B.C."/>
            <person name="Singh A."/>
            <person name="Wilkins M.J."/>
            <person name="Karaoz U."/>
            <person name="Brodie E.L."/>
            <person name="Williams K.H."/>
            <person name="Hubbard S.S."/>
            <person name="Banfield J.F."/>
        </authorList>
    </citation>
    <scope>NUCLEOTIDE SEQUENCE [LARGE SCALE GENOMIC DNA]</scope>
</reference>
<name>A0A1F7GIZ1_9BACT</name>
<organism evidence="1 2">
    <name type="scientific">Candidatus Roizmanbacteria bacterium RIFCSPHIGHO2_01_FULL_39_24</name>
    <dbReference type="NCBI Taxonomy" id="1802032"/>
    <lineage>
        <taxon>Bacteria</taxon>
        <taxon>Candidatus Roizmaniibacteriota</taxon>
    </lineage>
</organism>
<dbReference type="Proteomes" id="UP000176850">
    <property type="component" value="Unassembled WGS sequence"/>
</dbReference>
<proteinExistence type="predicted"/>
<accession>A0A1F7GIZ1</accession>
<evidence type="ECO:0000313" key="2">
    <source>
        <dbReference type="Proteomes" id="UP000176850"/>
    </source>
</evidence>
<evidence type="ECO:0000313" key="1">
    <source>
        <dbReference type="EMBL" id="OGK18990.1"/>
    </source>
</evidence>
<protein>
    <recommendedName>
        <fullName evidence="3">DUF1059 domain-containing protein</fullName>
    </recommendedName>
</protein>